<dbReference type="OrthoDB" id="41445at2759"/>
<dbReference type="Pfam" id="PF01878">
    <property type="entry name" value="EVE"/>
    <property type="match status" value="1"/>
</dbReference>
<dbReference type="EMBL" id="VWRR01000004">
    <property type="protein sequence ID" value="KAF6004093.1"/>
    <property type="molecule type" value="Genomic_DNA"/>
</dbReference>
<dbReference type="InterPro" id="IPR047197">
    <property type="entry name" value="THYN1-like_EVE"/>
</dbReference>
<evidence type="ECO:0000256" key="2">
    <source>
        <dbReference type="ARBA" id="ARBA00023242"/>
    </source>
</evidence>
<organism evidence="4 5">
    <name type="scientific">Cyanidiococcus yangmingshanensis</name>
    <dbReference type="NCBI Taxonomy" id="2690220"/>
    <lineage>
        <taxon>Eukaryota</taxon>
        <taxon>Rhodophyta</taxon>
        <taxon>Bangiophyceae</taxon>
        <taxon>Cyanidiales</taxon>
        <taxon>Cyanidiaceae</taxon>
        <taxon>Cyanidiococcus</taxon>
    </lineage>
</organism>
<dbReference type="Gene3D" id="3.10.590.10">
    <property type="entry name" value="ph1033 like domains"/>
    <property type="match status" value="1"/>
</dbReference>
<dbReference type="InterPro" id="IPR052181">
    <property type="entry name" value="5hmC_binding"/>
</dbReference>
<reference evidence="4 5" key="1">
    <citation type="journal article" date="2020" name="J. Phycol.">
        <title>Comparative genome analysis reveals Cyanidiococcus gen. nov., a new extremophilic red algal genus sister to Cyanidioschyzon (Cyanidioschyzonaceae, Rhodophyta).</title>
        <authorList>
            <person name="Liu S.-L."/>
            <person name="Chiang Y.-R."/>
            <person name="Yoon H.S."/>
            <person name="Fu H.-Y."/>
        </authorList>
    </citation>
    <scope>NUCLEOTIDE SEQUENCE [LARGE SCALE GENOMIC DNA]</scope>
    <source>
        <strain evidence="4 5">THAL066</strain>
    </source>
</reference>
<dbReference type="PANTHER" id="PTHR14087">
    <property type="entry name" value="THYMOCYTE NUCLEAR PROTEIN 1"/>
    <property type="match status" value="1"/>
</dbReference>
<keyword evidence="5" id="KW-1185">Reference proteome</keyword>
<evidence type="ECO:0000259" key="3">
    <source>
        <dbReference type="Pfam" id="PF01878"/>
    </source>
</evidence>
<dbReference type="AlphaFoldDB" id="A0A7J7ILW5"/>
<feature type="domain" description="EVE" evidence="3">
    <location>
        <begin position="79"/>
        <end position="233"/>
    </location>
</feature>
<comment type="caution">
    <text evidence="4">The sequence shown here is derived from an EMBL/GenBank/DDBJ whole genome shotgun (WGS) entry which is preliminary data.</text>
</comment>
<dbReference type="InterPro" id="IPR002740">
    <property type="entry name" value="EVE_domain"/>
</dbReference>
<protein>
    <submittedName>
        <fullName evidence="4">Thymocyte nuclear protein 1</fullName>
    </submittedName>
</protein>
<accession>A0A7J7ILW5</accession>
<gene>
    <name evidence="4" type="primary">THYN1</name>
    <name evidence="4" type="ORF">F1559_001487</name>
</gene>
<name>A0A7J7ILW5_9RHOD</name>
<evidence type="ECO:0000313" key="4">
    <source>
        <dbReference type="EMBL" id="KAF6004093.1"/>
    </source>
</evidence>
<dbReference type="SUPFAM" id="SSF88697">
    <property type="entry name" value="PUA domain-like"/>
    <property type="match status" value="1"/>
</dbReference>
<dbReference type="PANTHER" id="PTHR14087:SF7">
    <property type="entry name" value="THYMOCYTE NUCLEAR PROTEIN 1"/>
    <property type="match status" value="1"/>
</dbReference>
<dbReference type="GO" id="GO:0005634">
    <property type="term" value="C:nucleus"/>
    <property type="evidence" value="ECO:0007669"/>
    <property type="project" value="UniProtKB-SubCell"/>
</dbReference>
<comment type="subcellular location">
    <subcellularLocation>
        <location evidence="1">Nucleus</location>
    </subcellularLocation>
</comment>
<sequence length="235" mass="26497">MPVVVLGLNLAFLNQANPFMVSLRKRVHPAGRQNAAQRVSATLEGARTKTTSSELEMALDRSVEKIRKYRLGAKKFAVAYYLLKSEGFGPRKFTIDDLVASPLRSTSWDGVRNFQARNVLLSMQTGDFALFYHSNCKNAGVTGIVEVVKEAYVDETQFDSSNLDAYDSKATPENPRWYAVDVKLQLRLPRPITLEELKQYAVPGGPLEGMLLFTRARLSVQPVRPEHFQFILRQM</sequence>
<keyword evidence="2" id="KW-0539">Nucleus</keyword>
<evidence type="ECO:0000313" key="5">
    <source>
        <dbReference type="Proteomes" id="UP000530660"/>
    </source>
</evidence>
<proteinExistence type="predicted"/>
<dbReference type="InterPro" id="IPR015947">
    <property type="entry name" value="PUA-like_sf"/>
</dbReference>
<dbReference type="Proteomes" id="UP000530660">
    <property type="component" value="Unassembled WGS sequence"/>
</dbReference>
<evidence type="ECO:0000256" key="1">
    <source>
        <dbReference type="ARBA" id="ARBA00004123"/>
    </source>
</evidence>
<dbReference type="CDD" id="cd21133">
    <property type="entry name" value="EVE"/>
    <property type="match status" value="1"/>
</dbReference>